<sequence>MKKMFVIVSNGFAYADRAVDLDITEKEFKALPTKEQEERVRDAAAEYMDIWVETDGPTVLVYVSLGLVGCDQCTETDYTPAQWEKLYPEEREEHIIEKAWDCVDYFEVAAINEAALKNEHRGIH</sequence>
<feature type="domain" description="DUF7167" evidence="1">
    <location>
        <begin position="59"/>
        <end position="103"/>
    </location>
</feature>
<evidence type="ECO:0000313" key="2">
    <source>
        <dbReference type="EMBL" id="QCW23880.1"/>
    </source>
</evidence>
<dbReference type="Proteomes" id="UP000308921">
    <property type="component" value="Segment"/>
</dbReference>
<proteinExistence type="predicted"/>
<name>A0A4Y5P1P0_9CAUD</name>
<gene>
    <name evidence="2" type="ORF">AAS21_gp142</name>
</gene>
<feature type="domain" description="DUF7167" evidence="1">
    <location>
        <begin position="3"/>
        <end position="53"/>
    </location>
</feature>
<accession>A0A4Y5P1P0</accession>
<keyword evidence="3" id="KW-1185">Reference proteome</keyword>
<evidence type="ECO:0000313" key="3">
    <source>
        <dbReference type="Proteomes" id="UP000308921"/>
    </source>
</evidence>
<dbReference type="Pfam" id="PF23768">
    <property type="entry name" value="DUF7167"/>
    <property type="match status" value="2"/>
</dbReference>
<dbReference type="EMBL" id="MK770119">
    <property type="protein sequence ID" value="QCW23880.1"/>
    <property type="molecule type" value="Genomic_DNA"/>
</dbReference>
<evidence type="ECO:0000259" key="1">
    <source>
        <dbReference type="Pfam" id="PF23768"/>
    </source>
</evidence>
<reference evidence="2 3" key="1">
    <citation type="submission" date="2019-04" db="EMBL/GenBank/DDBJ databases">
        <title>Complete genome sequence of Pantoea bacteriophage vB_PagS_AAS21.</title>
        <authorList>
            <person name="Truncaite L."/>
            <person name="Simoliuniene M."/>
            <person name="Zajanckauskaite A."/>
            <person name="Meskys R."/>
            <person name="Simoliunas E."/>
        </authorList>
    </citation>
    <scope>NUCLEOTIDE SEQUENCE [LARGE SCALE GENOMIC DNA]</scope>
</reference>
<organism evidence="2 3">
    <name type="scientific">Pantoea phage vB_PagS_AAS21</name>
    <dbReference type="NCBI Taxonomy" id="2575261"/>
    <lineage>
        <taxon>Viruses</taxon>
        <taxon>Duplodnaviria</taxon>
        <taxon>Heunggongvirae</taxon>
        <taxon>Uroviricota</taxon>
        <taxon>Caudoviricetes</taxon>
        <taxon>Demerecviridae</taxon>
        <taxon>Keyvirus</taxon>
        <taxon>Keyvirus AAS21</taxon>
    </lineage>
</organism>
<protein>
    <recommendedName>
        <fullName evidence="1">DUF7167 domain-containing protein</fullName>
    </recommendedName>
</protein>
<dbReference type="InterPro" id="IPR055591">
    <property type="entry name" value="DUF7167"/>
</dbReference>